<dbReference type="Pfam" id="PF10647">
    <property type="entry name" value="Gmad1"/>
    <property type="match status" value="1"/>
</dbReference>
<dbReference type="Pfam" id="PF25976">
    <property type="entry name" value="LpqB_N"/>
    <property type="match status" value="1"/>
</dbReference>
<sequence>MPADRRRALWSAPLATLLLVTGCASMPDTGSVEKVTESPRTDAESQVRIIGVKPQKDDDPMAVVHGFLEATTSDEANYDTARLYLAKETAKEWNPEAGITVLTGSPLLRFVNRREPAPDASAQIDLSGDKAAAVDSKHAYKPDKEAYHATFSLKKERGQWRIKDLPNGLVFSQPDFQRVYRSVNMYYFAATADPDVLVPDPVYLRKGIDPIKSAVRSLLDGPTDWLSPVVASRIPEGTTLAGIELGDTDRLRVRLNGLGGTPERQCEWMAAQVLRTVQEEAATKVKFVELADENDKDACALTERQAREYDPLRAFDAADKLFFVDAEHRLRSLEQQGGGAVQVPGPFGDGRVGLRYVAVRSDGKAAAGVRRDGKALYLADFQDGAELGKPVLTSKAAKPDDGLAQPSWDGLGDLWVADRDPKNARLLVLRDGQQITVDVPDLAKGRVQALRVAPDGARIALLVREGDRTVLQLGRVERRQRHGDPEISVKDLRQVAPQLEDVAAASWAGLSRLLVVGQESEGVRQMQYVDTDGSMPFAPTLPAISGVNAVATSPDQAQPILADTSEGIYQLPPDANWKRVAPKGSSFPVYPG</sequence>
<dbReference type="Pfam" id="PF10646">
    <property type="entry name" value="Germane"/>
    <property type="match status" value="1"/>
</dbReference>
<reference evidence="3" key="2">
    <citation type="submission" date="2020-09" db="EMBL/GenBank/DDBJ databases">
        <authorList>
            <person name="Sun Q."/>
            <person name="Zhou Y."/>
        </authorList>
    </citation>
    <scope>NUCLEOTIDE SEQUENCE</scope>
    <source>
        <strain evidence="3">CGMCC 4.7201</strain>
    </source>
</reference>
<evidence type="ECO:0000259" key="2">
    <source>
        <dbReference type="SMART" id="SM00909"/>
    </source>
</evidence>
<keyword evidence="1" id="KW-0732">Signal</keyword>
<keyword evidence="4" id="KW-1185">Reference proteome</keyword>
<dbReference type="PROSITE" id="PS51257">
    <property type="entry name" value="PROKAR_LIPOPROTEIN"/>
    <property type="match status" value="1"/>
</dbReference>
<feature type="signal peptide" evidence="1">
    <location>
        <begin position="1"/>
        <end position="26"/>
    </location>
</feature>
<proteinExistence type="predicted"/>
<dbReference type="RefSeq" id="WP_189134870.1">
    <property type="nucleotide sequence ID" value="NZ_BMMS01000033.1"/>
</dbReference>
<dbReference type="SUPFAM" id="SSF69322">
    <property type="entry name" value="Tricorn protease domain 2"/>
    <property type="match status" value="1"/>
</dbReference>
<dbReference type="InterPro" id="IPR018910">
    <property type="entry name" value="LpqB_C"/>
</dbReference>
<evidence type="ECO:0000313" key="3">
    <source>
        <dbReference type="EMBL" id="GGO97342.1"/>
    </source>
</evidence>
<dbReference type="AlphaFoldDB" id="A0A918E0J3"/>
<dbReference type="InterPro" id="IPR059026">
    <property type="entry name" value="LpqB_N"/>
</dbReference>
<dbReference type="InterPro" id="IPR019606">
    <property type="entry name" value="GerMN"/>
</dbReference>
<feature type="domain" description="GerMN" evidence="2">
    <location>
        <begin position="211"/>
        <end position="300"/>
    </location>
</feature>
<evidence type="ECO:0000313" key="4">
    <source>
        <dbReference type="Proteomes" id="UP000641932"/>
    </source>
</evidence>
<keyword evidence="3" id="KW-0449">Lipoprotein</keyword>
<comment type="caution">
    <text evidence="3">The sequence shown here is derived from an EMBL/GenBank/DDBJ whole genome shotgun (WGS) entry which is preliminary data.</text>
</comment>
<gene>
    <name evidence="3" type="primary">lpqB</name>
    <name evidence="3" type="ORF">GCM10012280_58940</name>
</gene>
<feature type="chain" id="PRO_5038349613" evidence="1">
    <location>
        <begin position="27"/>
        <end position="592"/>
    </location>
</feature>
<accession>A0A918E0J3</accession>
<organism evidence="3 4">
    <name type="scientific">Wenjunlia tyrosinilytica</name>
    <dbReference type="NCBI Taxonomy" id="1544741"/>
    <lineage>
        <taxon>Bacteria</taxon>
        <taxon>Bacillati</taxon>
        <taxon>Actinomycetota</taxon>
        <taxon>Actinomycetes</taxon>
        <taxon>Kitasatosporales</taxon>
        <taxon>Streptomycetaceae</taxon>
        <taxon>Wenjunlia</taxon>
    </lineage>
</organism>
<reference evidence="3" key="1">
    <citation type="journal article" date="2014" name="Int. J. Syst. Evol. Microbiol.">
        <title>Complete genome sequence of Corynebacterium casei LMG S-19264T (=DSM 44701T), isolated from a smear-ripened cheese.</title>
        <authorList>
            <consortium name="US DOE Joint Genome Institute (JGI-PGF)"/>
            <person name="Walter F."/>
            <person name="Albersmeier A."/>
            <person name="Kalinowski J."/>
            <person name="Ruckert C."/>
        </authorList>
    </citation>
    <scope>NUCLEOTIDE SEQUENCE</scope>
    <source>
        <strain evidence="3">CGMCC 4.7201</strain>
    </source>
</reference>
<dbReference type="SMART" id="SM00909">
    <property type="entry name" value="Germane"/>
    <property type="match status" value="1"/>
</dbReference>
<protein>
    <submittedName>
        <fullName evidence="3">Lipoprotein LpqB</fullName>
    </submittedName>
</protein>
<name>A0A918E0J3_9ACTN</name>
<dbReference type="EMBL" id="BMMS01000033">
    <property type="protein sequence ID" value="GGO97342.1"/>
    <property type="molecule type" value="Genomic_DNA"/>
</dbReference>
<evidence type="ECO:0000256" key="1">
    <source>
        <dbReference type="SAM" id="SignalP"/>
    </source>
</evidence>
<dbReference type="Proteomes" id="UP000641932">
    <property type="component" value="Unassembled WGS sequence"/>
</dbReference>